<evidence type="ECO:0000313" key="2">
    <source>
        <dbReference type="Proteomes" id="UP000467841"/>
    </source>
</evidence>
<protein>
    <submittedName>
        <fullName evidence="1">Uncharacterized protein</fullName>
    </submittedName>
</protein>
<dbReference type="Proteomes" id="UP000467841">
    <property type="component" value="Unassembled WGS sequence"/>
</dbReference>
<name>A0A6D2L3Q6_9BRAS</name>
<evidence type="ECO:0000313" key="1">
    <source>
        <dbReference type="EMBL" id="CAA7054161.1"/>
    </source>
</evidence>
<organism evidence="1 2">
    <name type="scientific">Microthlaspi erraticum</name>
    <dbReference type="NCBI Taxonomy" id="1685480"/>
    <lineage>
        <taxon>Eukaryota</taxon>
        <taxon>Viridiplantae</taxon>
        <taxon>Streptophyta</taxon>
        <taxon>Embryophyta</taxon>
        <taxon>Tracheophyta</taxon>
        <taxon>Spermatophyta</taxon>
        <taxon>Magnoliopsida</taxon>
        <taxon>eudicotyledons</taxon>
        <taxon>Gunneridae</taxon>
        <taxon>Pentapetalae</taxon>
        <taxon>rosids</taxon>
        <taxon>malvids</taxon>
        <taxon>Brassicales</taxon>
        <taxon>Brassicaceae</taxon>
        <taxon>Coluteocarpeae</taxon>
        <taxon>Microthlaspi</taxon>
    </lineage>
</organism>
<reference evidence="1" key="1">
    <citation type="submission" date="2020-01" db="EMBL/GenBank/DDBJ databases">
        <authorList>
            <person name="Mishra B."/>
        </authorList>
    </citation>
    <scope>NUCLEOTIDE SEQUENCE [LARGE SCALE GENOMIC DNA]</scope>
</reference>
<keyword evidence="2" id="KW-1185">Reference proteome</keyword>
<dbReference type="AlphaFoldDB" id="A0A6D2L3Q6"/>
<accession>A0A6D2L3Q6</accession>
<comment type="caution">
    <text evidence="1">The sequence shown here is derived from an EMBL/GenBank/DDBJ whole genome shotgun (WGS) entry which is preliminary data.</text>
</comment>
<sequence length="161" mass="18117">MDGCGEISSKLKDSVTVTCVVKLDSVMTHENYLSPTIVPPQLPSSFPQPTPLLLSCTVLPPLPPQLPLSHRHHLYLAPSLPPQQLPHSHSHNHFYLAQSYHRYYRNHLYPTATTAGPQLPLSLSPSFISPRHTTASIEGYWYQYVSNPNGRRTTREETQPL</sequence>
<proteinExistence type="predicted"/>
<gene>
    <name evidence="1" type="ORF">MERR_LOCUS41397</name>
</gene>
<dbReference type="EMBL" id="CACVBM020001562">
    <property type="protein sequence ID" value="CAA7054161.1"/>
    <property type="molecule type" value="Genomic_DNA"/>
</dbReference>